<dbReference type="Proteomes" id="UP000248856">
    <property type="component" value="Unassembled WGS sequence"/>
</dbReference>
<name>A0A328ZP81_9BURK</name>
<accession>A0A328ZP81</accession>
<evidence type="ECO:0000313" key="2">
    <source>
        <dbReference type="EMBL" id="RAR86552.1"/>
    </source>
</evidence>
<dbReference type="EMBL" id="QLTA01000001">
    <property type="protein sequence ID" value="RAR86552.1"/>
    <property type="molecule type" value="Genomic_DNA"/>
</dbReference>
<reference evidence="2 3" key="1">
    <citation type="submission" date="2018-06" db="EMBL/GenBank/DDBJ databases">
        <title>Genomic Encyclopedia of Archaeal and Bacterial Type Strains, Phase II (KMG-II): from individual species to whole genera.</title>
        <authorList>
            <person name="Goeker M."/>
        </authorList>
    </citation>
    <scope>NUCLEOTIDE SEQUENCE [LARGE SCALE GENOMIC DNA]</scope>
    <source>
        <strain evidence="2 3">CFPB 3232</strain>
    </source>
</reference>
<feature type="transmembrane region" description="Helical" evidence="1">
    <location>
        <begin position="88"/>
        <end position="109"/>
    </location>
</feature>
<dbReference type="AlphaFoldDB" id="A0A328ZP81"/>
<dbReference type="OrthoDB" id="8811685at2"/>
<proteinExistence type="predicted"/>
<evidence type="ECO:0000313" key="3">
    <source>
        <dbReference type="Proteomes" id="UP000248856"/>
    </source>
</evidence>
<keyword evidence="3" id="KW-1185">Reference proteome</keyword>
<keyword evidence="1" id="KW-0812">Transmembrane</keyword>
<gene>
    <name evidence="2" type="ORF">AX018_1001139</name>
</gene>
<feature type="transmembrane region" description="Helical" evidence="1">
    <location>
        <begin position="12"/>
        <end position="34"/>
    </location>
</feature>
<protein>
    <submittedName>
        <fullName evidence="2">Uncharacterized protein</fullName>
    </submittedName>
</protein>
<keyword evidence="1" id="KW-1133">Transmembrane helix</keyword>
<keyword evidence="1" id="KW-0472">Membrane</keyword>
<organism evidence="2 3">
    <name type="scientific">Paracidovorax anthurii</name>
    <dbReference type="NCBI Taxonomy" id="78229"/>
    <lineage>
        <taxon>Bacteria</taxon>
        <taxon>Pseudomonadati</taxon>
        <taxon>Pseudomonadota</taxon>
        <taxon>Betaproteobacteria</taxon>
        <taxon>Burkholderiales</taxon>
        <taxon>Comamonadaceae</taxon>
        <taxon>Paracidovorax</taxon>
    </lineage>
</organism>
<dbReference type="RefSeq" id="WP_111875337.1">
    <property type="nucleotide sequence ID" value="NZ_CBCSGC010000159.1"/>
</dbReference>
<evidence type="ECO:0000256" key="1">
    <source>
        <dbReference type="SAM" id="Phobius"/>
    </source>
</evidence>
<feature type="transmembrane region" description="Helical" evidence="1">
    <location>
        <begin position="54"/>
        <end position="76"/>
    </location>
</feature>
<sequence>MFDVQRIRKTLVWGIPLYLGLTAGSLLMIAHMIVPTIMGIAAQAPAVRIAPAVQVTPFIAAFCLLGIVVASMRAIPCSSRAIQPFERAFIITVLAGGVATLLIPVTALISRHYMPSLGYSACHALQGNPTLWFTDWVRDPAWCVQGKSLEWVNEQARRPAPSPPR</sequence>
<comment type="caution">
    <text evidence="2">The sequence shown here is derived from an EMBL/GenBank/DDBJ whole genome shotgun (WGS) entry which is preliminary data.</text>
</comment>